<protein>
    <submittedName>
        <fullName evidence="1">Uncharacterized protein</fullName>
    </submittedName>
</protein>
<evidence type="ECO:0000313" key="1">
    <source>
        <dbReference type="EMBL" id="ANY72635.1"/>
    </source>
</evidence>
<name>A0A1B2DY39_9BACL</name>
<reference evidence="1" key="1">
    <citation type="submission" date="2016-08" db="EMBL/GenBank/DDBJ databases">
        <title>Complete Genome Seqeunce of Paenibacillus sp. nov. IHBB 9852 from high altitute lake of Indian trans-Himalayas.</title>
        <authorList>
            <person name="Kiran S."/>
            <person name="Swarnkar M.K."/>
            <person name="Rana A."/>
            <person name="Tewari R."/>
            <person name="Gulati A."/>
        </authorList>
    </citation>
    <scope>NUCLEOTIDE SEQUENCE [LARGE SCALE GENOMIC DNA]</scope>
    <source>
        <strain evidence="1">IHBB 9852</strain>
    </source>
</reference>
<dbReference type="AlphaFoldDB" id="A0A1B2DY39"/>
<dbReference type="EMBL" id="CP016809">
    <property type="protein sequence ID" value="ANY72635.1"/>
    <property type="molecule type" value="Genomic_DNA"/>
</dbReference>
<organism evidence="1">
    <name type="scientific">Paenibacillus ihbetae</name>
    <dbReference type="NCBI Taxonomy" id="1870820"/>
    <lineage>
        <taxon>Bacteria</taxon>
        <taxon>Bacillati</taxon>
        <taxon>Bacillota</taxon>
        <taxon>Bacilli</taxon>
        <taxon>Bacillales</taxon>
        <taxon>Paenibacillaceae</taxon>
        <taxon>Paenibacillus</taxon>
    </lineage>
</organism>
<gene>
    <name evidence="1" type="ORF">BBD41_08580</name>
</gene>
<sequence length="122" mass="13577">MLEVGKGICTFSAVLSGSLNSLSAAGGKLQEKLQRSRRNVPEEASAFASKLSGRKLLRKHRHSPDFYDGYYKFKEIWRQEGSEGTSACGAMQYLRISAWIAMQSSRNITGAMPARNKRTKQC</sequence>
<accession>A0A1B2DY39</accession>
<dbReference type="KEGG" id="pib:BBD41_08580"/>
<proteinExistence type="predicted"/>